<dbReference type="OrthoDB" id="669978at2"/>
<dbReference type="RefSeq" id="WP_013491630.1">
    <property type="nucleotide sequence ID" value="NC_014830.1"/>
</dbReference>
<dbReference type="KEGG" id="ica:Intca_0769"/>
<proteinExistence type="predicted"/>
<sequence length="163" mass="17658">MKLDKAVGLVREAEEGLAKTLATLGGRHATEHDVYHMSHALAERCREHLAKLTPFAEDLGASLPDSEAGTSPGGAADTLRRMASTVLGRSEATGMMLVIDLRDAYLMAQRAEISWVILLQAAKAARQANLEQVATSYREEAEGTAKWLRTHLKTSSPQVFATD</sequence>
<protein>
    <recommendedName>
        <fullName evidence="3">Ferritin-like metal-binding protein YciE</fullName>
    </recommendedName>
</protein>
<evidence type="ECO:0008006" key="3">
    <source>
        <dbReference type="Google" id="ProtNLM"/>
    </source>
</evidence>
<name>E6SB49_INTC7</name>
<accession>E6SB49</accession>
<keyword evidence="2" id="KW-1185">Reference proteome</keyword>
<dbReference type="STRING" id="710696.Intca_0769"/>
<dbReference type="eggNOG" id="ENOG5032110">
    <property type="taxonomic scope" value="Bacteria"/>
</dbReference>
<dbReference type="EMBL" id="CP002343">
    <property type="protein sequence ID" value="ADU47310.1"/>
    <property type="molecule type" value="Genomic_DNA"/>
</dbReference>
<dbReference type="HOGENOM" id="CLU_139647_0_0_11"/>
<evidence type="ECO:0000313" key="1">
    <source>
        <dbReference type="EMBL" id="ADU47310.1"/>
    </source>
</evidence>
<dbReference type="AlphaFoldDB" id="E6SB49"/>
<evidence type="ECO:0000313" key="2">
    <source>
        <dbReference type="Proteomes" id="UP000008914"/>
    </source>
</evidence>
<reference evidence="1 2" key="1">
    <citation type="journal article" date="2010" name="Stand. Genomic Sci.">
        <title>Complete genome sequence of Intrasporangium calvum type strain (7 KIP).</title>
        <authorList>
            <person name="Del Rio T.G."/>
            <person name="Chertkov O."/>
            <person name="Yasawong M."/>
            <person name="Lucas S."/>
            <person name="Deshpande S."/>
            <person name="Cheng J.F."/>
            <person name="Detter C."/>
            <person name="Tapia R."/>
            <person name="Han C."/>
            <person name="Goodwin L."/>
            <person name="Pitluck S."/>
            <person name="Liolios K."/>
            <person name="Ivanova N."/>
            <person name="Mavromatis K."/>
            <person name="Pati A."/>
            <person name="Chen A."/>
            <person name="Palaniappan K."/>
            <person name="Land M."/>
            <person name="Hauser L."/>
            <person name="Chang Y.J."/>
            <person name="Jeffries C.D."/>
            <person name="Rohde M."/>
            <person name="Pukall R."/>
            <person name="Sikorski J."/>
            <person name="Goker M."/>
            <person name="Woyke T."/>
            <person name="Bristow J."/>
            <person name="Eisen J.A."/>
            <person name="Markowitz V."/>
            <person name="Hugenholtz P."/>
            <person name="Kyrpides N.C."/>
            <person name="Klenk H.P."/>
            <person name="Lapidus A."/>
        </authorList>
    </citation>
    <scope>NUCLEOTIDE SEQUENCE [LARGE SCALE GENOMIC DNA]</scope>
    <source>
        <strain evidence="2">ATCC 23552 / DSM 43043 / JCM 3097 / NBRC 12989 / 7 KIP</strain>
    </source>
</reference>
<organism evidence="1 2">
    <name type="scientific">Intrasporangium calvum (strain ATCC 23552 / DSM 43043 / JCM 3097 / NBRC 12989 / NCIMB 10167 / NRRL B-3866 / 7 KIP)</name>
    <dbReference type="NCBI Taxonomy" id="710696"/>
    <lineage>
        <taxon>Bacteria</taxon>
        <taxon>Bacillati</taxon>
        <taxon>Actinomycetota</taxon>
        <taxon>Actinomycetes</taxon>
        <taxon>Micrococcales</taxon>
        <taxon>Intrasporangiaceae</taxon>
        <taxon>Intrasporangium</taxon>
    </lineage>
</organism>
<dbReference type="Proteomes" id="UP000008914">
    <property type="component" value="Chromosome"/>
</dbReference>
<gene>
    <name evidence="1" type="ordered locus">Intca_0769</name>
</gene>